<evidence type="ECO:0000259" key="12">
    <source>
        <dbReference type="PROSITE" id="PS50011"/>
    </source>
</evidence>
<sequence>MKNFLKKLHIGEGSGDGGSSPPPPPSRKGGSGGSGVHHHPHHEQRQQPSSVSSWLDNVPTRPPPPIPVEAERPTSVSSVGAGAKERTSRQQSGAVERPTSVSSVGAGAGAEDRSSRQQSAALERRRSQEQERRRTQEEEMERERRRSQAEDEVEERVIRESSEAEERKREREKEEDELEAYQLQLVLEMSARDNPEEMEIEVAKQISLGFCPPQSSPAEVLTVRYWNFNALSYDDKISDGFYDLYFTGKGPASVSMPSLVELRAQPFSHKVNWEAVLVHRGEDPELMKLEQRALIMALELRSRTSEFVGEALVQRLASLVASHMGGLVFDPESMSVKYQSMISSLRTNIGSVVVPLGQLKVGLARHRALLFKVLADGIDVPCRLLKGRQYTGSDDGAMSIVKFKDGREFIVDLVADPGTLIPSDGAVPSTQFEENFVSDSDHCSKVDNADQFGSSLSGVSSLACGSFEYELLDGRSTSINVGSSDTNGATTSKTSNQQNMPSSSFEKLSVSTCSSENRPAVNESANTDYIMVAKNKEKFIAANDSSSTSPSTSEVGSTPAVRRMKVKDISEYMINAAKENPQLARKIHEVLLENGVVAPPDLFSEDSMEEPKDLIVYDTTLFESKDEMKRTMNEFGSREYADRGHGPLLPHYPAHELHSKVAPHRIPLDSLKPVEGLGIYHPPDIRDELQQKVVPHFVSQYEPSAPPQDTPSTVAKQLPVTAAAVATAAVVASSMVVAAAKSNSDMSFDVPVAAAATVTAAAVVATTAAVNRQYEHSEPGNQMLSVASPSQGNESNQKGKDDFWDKQHIEFDHGQDNTLDEEVPQEAERTSDKSSGTESAKSDIALEEIAEFEMQWEEIDIGERIGLGSFGEVYRGEWHGTEVAVKKFLQQDISSDALEEFKTEVRIMKRLRHPNVVLFMGAITRVPHLSIVTEFLPRGSLFRLIHRPNNQLDERKRLRMALDVARGMNYLHNCTPVIVHRDLKSPNLLVDKNWVVKVCDFGLSRMKNNTFLSSRSTAGTFANMLKLVKRVYNLSVLYQDILECSAEWMAPEVLRNEPSDEKCDVFSYGVVLWELCTLLQPWEDRPITERERHLRRTDRTKRAAMAGIFWGGGRADEVADFDEYDPTPYGGGYDISLTFGRPLPPSEETCYPISTATSSSSSSSHDRPQQHGYDAGDHRRKPHADESHGSAAGYGGGGGGGRRPQPHEEETHGSVAAGYGYGRKGHGDDDGEQAYRKPKPAYGDHDEQAYRKLKPAYRDDDDEQGYRKPKPAYGHDDDDEQVYRKPKPAYGDDRPKYHGDERPSYGRKKQVSAPP</sequence>
<dbReference type="CDD" id="cd13999">
    <property type="entry name" value="STKc_MAP3K-like"/>
    <property type="match status" value="1"/>
</dbReference>
<keyword evidence="3" id="KW-0723">Serine/threonine-protein kinase</keyword>
<feature type="region of interest" description="Disordered" evidence="11">
    <location>
        <begin position="813"/>
        <end position="842"/>
    </location>
</feature>
<dbReference type="InterPro" id="IPR011009">
    <property type="entry name" value="Kinase-like_dom_sf"/>
</dbReference>
<dbReference type="InterPro" id="IPR008271">
    <property type="entry name" value="Ser/Thr_kinase_AS"/>
</dbReference>
<dbReference type="Pfam" id="PF00069">
    <property type="entry name" value="Pkinase"/>
    <property type="match status" value="1"/>
</dbReference>
<dbReference type="GO" id="GO:0004674">
    <property type="term" value="F:protein serine/threonine kinase activity"/>
    <property type="evidence" value="ECO:0007669"/>
    <property type="project" value="UniProtKB-KW"/>
</dbReference>
<dbReference type="PROSITE" id="PS00107">
    <property type="entry name" value="PROTEIN_KINASE_ATP"/>
    <property type="match status" value="1"/>
</dbReference>
<evidence type="ECO:0000256" key="9">
    <source>
        <dbReference type="ARBA" id="ARBA00048679"/>
    </source>
</evidence>
<dbReference type="SMART" id="SM00220">
    <property type="entry name" value="S_TKc"/>
    <property type="match status" value="1"/>
</dbReference>
<dbReference type="Proteomes" id="UP000324897">
    <property type="component" value="Chromosome 1"/>
</dbReference>
<protein>
    <recommendedName>
        <fullName evidence="2">non-specific serine/threonine protein kinase</fullName>
        <ecNumber evidence="2">2.7.11.1</ecNumber>
    </recommendedName>
</protein>
<dbReference type="EMBL" id="RWGY01000011">
    <property type="protein sequence ID" value="TVU28482.1"/>
    <property type="molecule type" value="Genomic_DNA"/>
</dbReference>
<evidence type="ECO:0000313" key="14">
    <source>
        <dbReference type="Proteomes" id="UP000324897"/>
    </source>
</evidence>
<evidence type="ECO:0000256" key="8">
    <source>
        <dbReference type="ARBA" id="ARBA00047899"/>
    </source>
</evidence>
<feature type="compositionally biased region" description="Basic residues" evidence="11">
    <location>
        <begin position="1305"/>
        <end position="1315"/>
    </location>
</feature>
<evidence type="ECO:0000256" key="2">
    <source>
        <dbReference type="ARBA" id="ARBA00012513"/>
    </source>
</evidence>
<dbReference type="InterPro" id="IPR055164">
    <property type="entry name" value="EDR1/CTR1/ARMC3-like_pept-like"/>
</dbReference>
<dbReference type="Gene3D" id="3.30.200.20">
    <property type="entry name" value="Phosphorylase Kinase, domain 1"/>
    <property type="match status" value="1"/>
</dbReference>
<dbReference type="PROSITE" id="PS50011">
    <property type="entry name" value="PROTEIN_KINASE_DOM"/>
    <property type="match status" value="1"/>
</dbReference>
<keyword evidence="7 10" id="KW-0067">ATP-binding</keyword>
<dbReference type="PROSITE" id="PS00108">
    <property type="entry name" value="PROTEIN_KINASE_ST"/>
    <property type="match status" value="1"/>
</dbReference>
<name>A0A5J9UX60_9POAL</name>
<organism evidence="13 14">
    <name type="scientific">Eragrostis curvula</name>
    <name type="common">weeping love grass</name>
    <dbReference type="NCBI Taxonomy" id="38414"/>
    <lineage>
        <taxon>Eukaryota</taxon>
        <taxon>Viridiplantae</taxon>
        <taxon>Streptophyta</taxon>
        <taxon>Embryophyta</taxon>
        <taxon>Tracheophyta</taxon>
        <taxon>Spermatophyta</taxon>
        <taxon>Magnoliopsida</taxon>
        <taxon>Liliopsida</taxon>
        <taxon>Poales</taxon>
        <taxon>Poaceae</taxon>
        <taxon>PACMAD clade</taxon>
        <taxon>Chloridoideae</taxon>
        <taxon>Eragrostideae</taxon>
        <taxon>Eragrostidinae</taxon>
        <taxon>Eragrostis</taxon>
    </lineage>
</organism>
<feature type="domain" description="Protein kinase" evidence="12">
    <location>
        <begin position="859"/>
        <end position="1144"/>
    </location>
</feature>
<keyword evidence="14" id="KW-1185">Reference proteome</keyword>
<evidence type="ECO:0000256" key="3">
    <source>
        <dbReference type="ARBA" id="ARBA00022527"/>
    </source>
</evidence>
<evidence type="ECO:0000256" key="11">
    <source>
        <dbReference type="SAM" id="MobiDB-lite"/>
    </source>
</evidence>
<keyword evidence="6" id="KW-0418">Kinase</keyword>
<gene>
    <name evidence="13" type="ORF">EJB05_20001</name>
</gene>
<dbReference type="Gene3D" id="1.10.510.10">
    <property type="entry name" value="Transferase(Phosphotransferase) domain 1"/>
    <property type="match status" value="1"/>
</dbReference>
<dbReference type="InterPro" id="IPR050167">
    <property type="entry name" value="Ser_Thr_protein_kinase"/>
</dbReference>
<feature type="region of interest" description="Disordered" evidence="11">
    <location>
        <begin position="480"/>
        <end position="506"/>
    </location>
</feature>
<feature type="region of interest" description="Disordered" evidence="11">
    <location>
        <begin position="1"/>
        <end position="175"/>
    </location>
</feature>
<dbReference type="GO" id="GO:0005737">
    <property type="term" value="C:cytoplasm"/>
    <property type="evidence" value="ECO:0007669"/>
    <property type="project" value="TreeGrafter"/>
</dbReference>
<feature type="compositionally biased region" description="Basic and acidic residues" evidence="11">
    <location>
        <begin position="122"/>
        <end position="172"/>
    </location>
</feature>
<evidence type="ECO:0000313" key="13">
    <source>
        <dbReference type="EMBL" id="TVU28482.1"/>
    </source>
</evidence>
<dbReference type="GO" id="GO:0007165">
    <property type="term" value="P:signal transduction"/>
    <property type="evidence" value="ECO:0007669"/>
    <property type="project" value="TreeGrafter"/>
</dbReference>
<evidence type="ECO:0000256" key="7">
    <source>
        <dbReference type="ARBA" id="ARBA00022840"/>
    </source>
</evidence>
<keyword evidence="5 10" id="KW-0547">Nucleotide-binding</keyword>
<evidence type="ECO:0000256" key="1">
    <source>
        <dbReference type="ARBA" id="ARBA00010507"/>
    </source>
</evidence>
<dbReference type="Pfam" id="PF14381">
    <property type="entry name" value="EDR1_CTR1_ARMC3_pept"/>
    <property type="match status" value="1"/>
</dbReference>
<proteinExistence type="inferred from homology"/>
<comment type="caution">
    <text evidence="13">The sequence shown here is derived from an EMBL/GenBank/DDBJ whole genome shotgun (WGS) entry which is preliminary data.</text>
</comment>
<dbReference type="Gramene" id="TVU28482">
    <property type="protein sequence ID" value="TVU28482"/>
    <property type="gene ID" value="EJB05_20001"/>
</dbReference>
<feature type="compositionally biased region" description="Gly residues" evidence="11">
    <location>
        <begin position="1192"/>
        <end position="1202"/>
    </location>
</feature>
<feature type="compositionally biased region" description="Polar residues" evidence="11">
    <location>
        <begin position="779"/>
        <end position="796"/>
    </location>
</feature>
<dbReference type="SUPFAM" id="SSF56112">
    <property type="entry name" value="Protein kinase-like (PK-like)"/>
    <property type="match status" value="1"/>
</dbReference>
<accession>A0A5J9UX60</accession>
<dbReference type="GO" id="GO:0005524">
    <property type="term" value="F:ATP binding"/>
    <property type="evidence" value="ECO:0007669"/>
    <property type="project" value="UniProtKB-UniRule"/>
</dbReference>
<evidence type="ECO:0000256" key="6">
    <source>
        <dbReference type="ARBA" id="ARBA00022777"/>
    </source>
</evidence>
<feature type="binding site" evidence="10">
    <location>
        <position position="887"/>
    </location>
    <ligand>
        <name>ATP</name>
        <dbReference type="ChEBI" id="CHEBI:30616"/>
    </ligand>
</feature>
<feature type="compositionally biased region" description="Basic and acidic residues" evidence="11">
    <location>
        <begin position="1164"/>
        <end position="1188"/>
    </location>
</feature>
<feature type="compositionally biased region" description="Basic and acidic residues" evidence="11">
    <location>
        <begin position="1290"/>
        <end position="1304"/>
    </location>
</feature>
<evidence type="ECO:0000256" key="5">
    <source>
        <dbReference type="ARBA" id="ARBA00022741"/>
    </source>
</evidence>
<dbReference type="EC" id="2.7.11.1" evidence="2"/>
<feature type="region of interest" description="Disordered" evidence="11">
    <location>
        <begin position="1146"/>
        <end position="1315"/>
    </location>
</feature>
<comment type="catalytic activity">
    <reaction evidence="9">
        <text>L-seryl-[protein] + ATP = O-phospho-L-seryl-[protein] + ADP + H(+)</text>
        <dbReference type="Rhea" id="RHEA:17989"/>
        <dbReference type="Rhea" id="RHEA-COMP:9863"/>
        <dbReference type="Rhea" id="RHEA-COMP:11604"/>
        <dbReference type="ChEBI" id="CHEBI:15378"/>
        <dbReference type="ChEBI" id="CHEBI:29999"/>
        <dbReference type="ChEBI" id="CHEBI:30616"/>
        <dbReference type="ChEBI" id="CHEBI:83421"/>
        <dbReference type="ChEBI" id="CHEBI:456216"/>
        <dbReference type="EC" id="2.7.11.1"/>
    </reaction>
</comment>
<dbReference type="InterPro" id="IPR017441">
    <property type="entry name" value="Protein_kinase_ATP_BS"/>
</dbReference>
<feature type="region of interest" description="Disordered" evidence="11">
    <location>
        <begin position="775"/>
        <end position="801"/>
    </location>
</feature>
<dbReference type="InterPro" id="IPR000719">
    <property type="entry name" value="Prot_kinase_dom"/>
</dbReference>
<feature type="compositionally biased region" description="Polar residues" evidence="11">
    <location>
        <begin position="46"/>
        <end position="55"/>
    </location>
</feature>
<reference evidence="13 14" key="1">
    <citation type="journal article" date="2019" name="Sci. Rep.">
        <title>A high-quality genome of Eragrostis curvula grass provides insights into Poaceae evolution and supports new strategies to enhance forage quality.</title>
        <authorList>
            <person name="Carballo J."/>
            <person name="Santos B.A.C.M."/>
            <person name="Zappacosta D."/>
            <person name="Garbus I."/>
            <person name="Selva J.P."/>
            <person name="Gallo C.A."/>
            <person name="Diaz A."/>
            <person name="Albertini E."/>
            <person name="Caccamo M."/>
            <person name="Echenique V."/>
        </authorList>
    </citation>
    <scope>NUCLEOTIDE SEQUENCE [LARGE SCALE GENOMIC DNA]</scope>
    <source>
        <strain evidence="14">cv. Victoria</strain>
        <tissue evidence="13">Leaf</tissue>
    </source>
</reference>
<dbReference type="OrthoDB" id="339325at2759"/>
<comment type="similarity">
    <text evidence="1">Belongs to the protein kinase superfamily. TKL Ser/Thr protein kinase family. RAF subfamily.</text>
</comment>
<keyword evidence="4" id="KW-0808">Transferase</keyword>
<dbReference type="FunFam" id="3.30.200.20:FF:000060">
    <property type="entry name" value="Serine/threonine-protein kinase isoform 1"/>
    <property type="match status" value="1"/>
</dbReference>
<dbReference type="PANTHER" id="PTHR23257:SF978">
    <property type="entry name" value="PROTEIN KINASE FAMILY PROTEIN"/>
    <property type="match status" value="1"/>
</dbReference>
<evidence type="ECO:0000256" key="4">
    <source>
        <dbReference type="ARBA" id="ARBA00022679"/>
    </source>
</evidence>
<feature type="compositionally biased region" description="Polar residues" evidence="11">
    <location>
        <begin position="89"/>
        <end position="103"/>
    </location>
</feature>
<comment type="catalytic activity">
    <reaction evidence="8">
        <text>L-threonyl-[protein] + ATP = O-phospho-L-threonyl-[protein] + ADP + H(+)</text>
        <dbReference type="Rhea" id="RHEA:46608"/>
        <dbReference type="Rhea" id="RHEA-COMP:11060"/>
        <dbReference type="Rhea" id="RHEA-COMP:11605"/>
        <dbReference type="ChEBI" id="CHEBI:15378"/>
        <dbReference type="ChEBI" id="CHEBI:30013"/>
        <dbReference type="ChEBI" id="CHEBI:30616"/>
        <dbReference type="ChEBI" id="CHEBI:61977"/>
        <dbReference type="ChEBI" id="CHEBI:456216"/>
        <dbReference type="EC" id="2.7.11.1"/>
    </reaction>
</comment>
<dbReference type="PANTHER" id="PTHR23257">
    <property type="entry name" value="SERINE-THREONINE PROTEIN KINASE"/>
    <property type="match status" value="1"/>
</dbReference>
<evidence type="ECO:0000256" key="10">
    <source>
        <dbReference type="PROSITE-ProRule" id="PRU10141"/>
    </source>
</evidence>